<evidence type="ECO:0000256" key="3">
    <source>
        <dbReference type="PROSITE-ProRule" id="PRU00169"/>
    </source>
</evidence>
<evidence type="ECO:0000259" key="5">
    <source>
        <dbReference type="PROSITE" id="PS50110"/>
    </source>
</evidence>
<keyword evidence="2 6" id="KW-0238">DNA-binding</keyword>
<evidence type="ECO:0000313" key="7">
    <source>
        <dbReference type="Proteomes" id="UP000254939"/>
    </source>
</evidence>
<dbReference type="SUPFAM" id="SSF52172">
    <property type="entry name" value="CheY-like"/>
    <property type="match status" value="1"/>
</dbReference>
<evidence type="ECO:0000256" key="2">
    <source>
        <dbReference type="ARBA" id="ARBA00023125"/>
    </source>
</evidence>
<dbReference type="InterPro" id="IPR000792">
    <property type="entry name" value="Tscrpt_reg_LuxR_C"/>
</dbReference>
<dbReference type="GO" id="GO:0000160">
    <property type="term" value="P:phosphorelay signal transduction system"/>
    <property type="evidence" value="ECO:0007669"/>
    <property type="project" value="InterPro"/>
</dbReference>
<dbReference type="PRINTS" id="PR00038">
    <property type="entry name" value="HTHLUXR"/>
</dbReference>
<dbReference type="PROSITE" id="PS00622">
    <property type="entry name" value="HTH_LUXR_1"/>
    <property type="match status" value="1"/>
</dbReference>
<gene>
    <name evidence="6" type="ORF">B5K06_08310</name>
</gene>
<evidence type="ECO:0000256" key="1">
    <source>
        <dbReference type="ARBA" id="ARBA00022553"/>
    </source>
</evidence>
<dbReference type="InterPro" id="IPR011006">
    <property type="entry name" value="CheY-like_superfamily"/>
</dbReference>
<dbReference type="AlphaFoldDB" id="A0A370KTH9"/>
<feature type="modified residue" description="4-aspartylphosphate" evidence="3">
    <location>
        <position position="59"/>
    </location>
</feature>
<comment type="caution">
    <text evidence="6">The sequence shown here is derived from an EMBL/GenBank/DDBJ whole genome shotgun (WGS) entry which is preliminary data.</text>
</comment>
<dbReference type="SMART" id="SM00421">
    <property type="entry name" value="HTH_LUXR"/>
    <property type="match status" value="1"/>
</dbReference>
<protein>
    <submittedName>
        <fullName evidence="6">DNA-binding response regulator</fullName>
    </submittedName>
</protein>
<evidence type="ECO:0000259" key="4">
    <source>
        <dbReference type="PROSITE" id="PS50043"/>
    </source>
</evidence>
<dbReference type="Proteomes" id="UP000254939">
    <property type="component" value="Unassembled WGS sequence"/>
</dbReference>
<dbReference type="GO" id="GO:0003677">
    <property type="term" value="F:DNA binding"/>
    <property type="evidence" value="ECO:0007669"/>
    <property type="project" value="UniProtKB-KW"/>
</dbReference>
<dbReference type="PANTHER" id="PTHR43214:SF43">
    <property type="entry name" value="TWO-COMPONENT RESPONSE REGULATOR"/>
    <property type="match status" value="1"/>
</dbReference>
<accession>A0A370KTH9</accession>
<dbReference type="SMART" id="SM00448">
    <property type="entry name" value="REC"/>
    <property type="match status" value="1"/>
</dbReference>
<organism evidence="6 7">
    <name type="scientific">Rhizobium grahamii</name>
    <dbReference type="NCBI Taxonomy" id="1120045"/>
    <lineage>
        <taxon>Bacteria</taxon>
        <taxon>Pseudomonadati</taxon>
        <taxon>Pseudomonadota</taxon>
        <taxon>Alphaproteobacteria</taxon>
        <taxon>Hyphomicrobiales</taxon>
        <taxon>Rhizobiaceae</taxon>
        <taxon>Rhizobium/Agrobacterium group</taxon>
        <taxon>Rhizobium</taxon>
    </lineage>
</organism>
<proteinExistence type="predicted"/>
<dbReference type="EMBL" id="NAAC01000007">
    <property type="protein sequence ID" value="RDJ13957.1"/>
    <property type="molecule type" value="Genomic_DNA"/>
</dbReference>
<dbReference type="SUPFAM" id="SSF46894">
    <property type="entry name" value="C-terminal effector domain of the bipartite response regulators"/>
    <property type="match status" value="1"/>
</dbReference>
<dbReference type="GO" id="GO:0006355">
    <property type="term" value="P:regulation of DNA-templated transcription"/>
    <property type="evidence" value="ECO:0007669"/>
    <property type="project" value="InterPro"/>
</dbReference>
<dbReference type="PROSITE" id="PS50110">
    <property type="entry name" value="RESPONSE_REGULATORY"/>
    <property type="match status" value="1"/>
</dbReference>
<dbReference type="InterPro" id="IPR016032">
    <property type="entry name" value="Sig_transdc_resp-reg_C-effctor"/>
</dbReference>
<dbReference type="InterPro" id="IPR058245">
    <property type="entry name" value="NreC/VraR/RcsB-like_REC"/>
</dbReference>
<keyword evidence="1 3" id="KW-0597">Phosphoprotein</keyword>
<dbReference type="Pfam" id="PF00072">
    <property type="entry name" value="Response_reg"/>
    <property type="match status" value="1"/>
</dbReference>
<feature type="domain" description="Response regulatory" evidence="5">
    <location>
        <begin position="8"/>
        <end position="123"/>
    </location>
</feature>
<dbReference type="InterPro" id="IPR039420">
    <property type="entry name" value="WalR-like"/>
</dbReference>
<dbReference type="Pfam" id="PF00196">
    <property type="entry name" value="GerE"/>
    <property type="match status" value="1"/>
</dbReference>
<evidence type="ECO:0000313" key="6">
    <source>
        <dbReference type="EMBL" id="RDJ13957.1"/>
    </source>
</evidence>
<reference evidence="6 7" key="1">
    <citation type="submission" date="2017-03" db="EMBL/GenBank/DDBJ databases">
        <title>Genome analysis of Rhizobial strains effectives or ineffectives for nitrogen fixation isolated from bean seeds.</title>
        <authorList>
            <person name="Peralta H."/>
            <person name="Aguilar-Vera A."/>
            <person name="Mora Y."/>
            <person name="Vargas-Lagunas C."/>
            <person name="Girard L."/>
            <person name="Mora J."/>
        </authorList>
    </citation>
    <scope>NUCLEOTIDE SEQUENCE [LARGE SCALE GENOMIC DNA]</scope>
    <source>
        <strain evidence="6 7">CCGM3</strain>
    </source>
</reference>
<feature type="domain" description="HTH luxR-type" evidence="4">
    <location>
        <begin position="150"/>
        <end position="215"/>
    </location>
</feature>
<dbReference type="Gene3D" id="3.40.50.2300">
    <property type="match status" value="1"/>
</dbReference>
<dbReference type="OrthoDB" id="3678174at2"/>
<dbReference type="CDD" id="cd06170">
    <property type="entry name" value="LuxR_C_like"/>
    <property type="match status" value="1"/>
</dbReference>
<dbReference type="PROSITE" id="PS50043">
    <property type="entry name" value="HTH_LUXR_2"/>
    <property type="match status" value="1"/>
</dbReference>
<name>A0A370KTH9_9HYPH</name>
<dbReference type="CDD" id="cd17535">
    <property type="entry name" value="REC_NarL-like"/>
    <property type="match status" value="1"/>
</dbReference>
<sequence length="230" mass="24357">MGMQSAISVIVADDHSLFRMGVIQAFSASGKIKVVGEGATKDEAIALTEQCQPDVILLDISMPGSGIAAAREIRQKWPEVKIVMLTVSEEDDDVLEALEAGATGYLLKGSMAPDLISAVQTVAAGNSYLSSNIGMRLYDVIRNVSAGRKTDSLVAKLSAKEATVFALIGRGQTNRQIAEATGVQIKTVKFHVSRLLAKLGLRNRVEIALLAQQSATDRMGGGTSRLSGQI</sequence>
<dbReference type="InterPro" id="IPR001789">
    <property type="entry name" value="Sig_transdc_resp-reg_receiver"/>
</dbReference>
<dbReference type="PANTHER" id="PTHR43214">
    <property type="entry name" value="TWO-COMPONENT RESPONSE REGULATOR"/>
    <property type="match status" value="1"/>
</dbReference>